<gene>
    <name evidence="2" type="ORF">Nepgr_005266</name>
</gene>
<dbReference type="Proteomes" id="UP001279734">
    <property type="component" value="Unassembled WGS sequence"/>
</dbReference>
<evidence type="ECO:0000313" key="2">
    <source>
        <dbReference type="EMBL" id="GMH03427.1"/>
    </source>
</evidence>
<comment type="caution">
    <text evidence="2">The sequence shown here is derived from an EMBL/GenBank/DDBJ whole genome shotgun (WGS) entry which is preliminary data.</text>
</comment>
<dbReference type="AlphaFoldDB" id="A0AAD3S2W0"/>
<feature type="compositionally biased region" description="Basic residues" evidence="1">
    <location>
        <begin position="269"/>
        <end position="280"/>
    </location>
</feature>
<name>A0AAD3S2W0_NEPGR</name>
<organism evidence="2 3">
    <name type="scientific">Nepenthes gracilis</name>
    <name type="common">Slender pitcher plant</name>
    <dbReference type="NCBI Taxonomy" id="150966"/>
    <lineage>
        <taxon>Eukaryota</taxon>
        <taxon>Viridiplantae</taxon>
        <taxon>Streptophyta</taxon>
        <taxon>Embryophyta</taxon>
        <taxon>Tracheophyta</taxon>
        <taxon>Spermatophyta</taxon>
        <taxon>Magnoliopsida</taxon>
        <taxon>eudicotyledons</taxon>
        <taxon>Gunneridae</taxon>
        <taxon>Pentapetalae</taxon>
        <taxon>Caryophyllales</taxon>
        <taxon>Nepenthaceae</taxon>
        <taxon>Nepenthes</taxon>
    </lineage>
</organism>
<sequence>MGNGALNLELHAPRACLKPAVPESGFDSASGSRGSMKPREPSIKRSSPVVPGVELHPHQLSGRLESNVPPVSYAGSLNCGLGIPPPAADVFRNDDSVEQSFNASPFKALDQAPSLKVVRFAPEILSAEAPSRAPHRRMLAPCSDICHPIKFRRSNLGNLASVGVPVDDGPKLASSPFAPPREALGEAPLDDALPSIHILSNPGADIENHDLSFPPSDGKTSEMVPASAIDPDHTPSPISRISKKYSLVASNFGEPFSSSSNGSLDRAKNNSRSRLKPYKS</sequence>
<evidence type="ECO:0000313" key="3">
    <source>
        <dbReference type="Proteomes" id="UP001279734"/>
    </source>
</evidence>
<evidence type="ECO:0000256" key="1">
    <source>
        <dbReference type="SAM" id="MobiDB-lite"/>
    </source>
</evidence>
<feature type="region of interest" description="Disordered" evidence="1">
    <location>
        <begin position="209"/>
        <end position="238"/>
    </location>
</feature>
<feature type="region of interest" description="Disordered" evidence="1">
    <location>
        <begin position="19"/>
        <end position="51"/>
    </location>
</feature>
<keyword evidence="3" id="KW-1185">Reference proteome</keyword>
<dbReference type="EMBL" id="BSYO01000004">
    <property type="protein sequence ID" value="GMH03427.1"/>
    <property type="molecule type" value="Genomic_DNA"/>
</dbReference>
<protein>
    <submittedName>
        <fullName evidence="2">Uncharacterized protein</fullName>
    </submittedName>
</protein>
<proteinExistence type="predicted"/>
<accession>A0AAD3S2W0</accession>
<feature type="region of interest" description="Disordered" evidence="1">
    <location>
        <begin position="254"/>
        <end position="280"/>
    </location>
</feature>
<reference evidence="2" key="1">
    <citation type="submission" date="2023-05" db="EMBL/GenBank/DDBJ databases">
        <title>Nepenthes gracilis genome sequencing.</title>
        <authorList>
            <person name="Fukushima K."/>
        </authorList>
    </citation>
    <scope>NUCLEOTIDE SEQUENCE</scope>
    <source>
        <strain evidence="2">SING2019-196</strain>
    </source>
</reference>